<feature type="region of interest" description="Disordered" evidence="1">
    <location>
        <begin position="1"/>
        <end position="25"/>
    </location>
</feature>
<protein>
    <submittedName>
        <fullName evidence="2">Uncharacterized protein</fullName>
    </submittedName>
</protein>
<gene>
    <name evidence="2" type="ORF">METZ01_LOCUS81758</name>
</gene>
<sequence length="25" mass="2873">MKNGLCEKKERAQEDSNLRPTVPQT</sequence>
<accession>A0A381ULN5</accession>
<name>A0A381ULN5_9ZZZZ</name>
<feature type="non-terminal residue" evidence="2">
    <location>
        <position position="25"/>
    </location>
</feature>
<evidence type="ECO:0000256" key="1">
    <source>
        <dbReference type="SAM" id="MobiDB-lite"/>
    </source>
</evidence>
<dbReference type="AlphaFoldDB" id="A0A381ULN5"/>
<proteinExistence type="predicted"/>
<reference evidence="2" key="1">
    <citation type="submission" date="2018-05" db="EMBL/GenBank/DDBJ databases">
        <authorList>
            <person name="Lanie J.A."/>
            <person name="Ng W.-L."/>
            <person name="Kazmierczak K.M."/>
            <person name="Andrzejewski T.M."/>
            <person name="Davidsen T.M."/>
            <person name="Wayne K.J."/>
            <person name="Tettelin H."/>
            <person name="Glass J.I."/>
            <person name="Rusch D."/>
            <person name="Podicherti R."/>
            <person name="Tsui H.-C.T."/>
            <person name="Winkler M.E."/>
        </authorList>
    </citation>
    <scope>NUCLEOTIDE SEQUENCE</scope>
</reference>
<dbReference type="EMBL" id="UINC01006663">
    <property type="protein sequence ID" value="SVA28904.1"/>
    <property type="molecule type" value="Genomic_DNA"/>
</dbReference>
<organism evidence="2">
    <name type="scientific">marine metagenome</name>
    <dbReference type="NCBI Taxonomy" id="408172"/>
    <lineage>
        <taxon>unclassified sequences</taxon>
        <taxon>metagenomes</taxon>
        <taxon>ecological metagenomes</taxon>
    </lineage>
</organism>
<evidence type="ECO:0000313" key="2">
    <source>
        <dbReference type="EMBL" id="SVA28904.1"/>
    </source>
</evidence>
<feature type="compositionally biased region" description="Basic and acidic residues" evidence="1">
    <location>
        <begin position="1"/>
        <end position="17"/>
    </location>
</feature>